<gene>
    <name evidence="1" type="ORF">FJV41_02785</name>
</gene>
<dbReference type="InterPro" id="IPR011750">
    <property type="entry name" value="Gmx_para_CXXCG"/>
</dbReference>
<sequence>MRYYTLTQRGVEPSRWTGAYDLGREWVLPGVECPTCKTAWGGGGYDYPTVDLSELPQRRDFEQPRCVPWDQFVRLRERVLPLVPPGAIVKPGTGFGALTGRARGKFPPVVIHVPWMLLMEPAVVARLKGLTGFIPVATRFKARPGMRDLVELEVRPGGSISGAAAHEPCSTCGRTGFVLPPFGQLRLSEVPTVDFARSGASVVVVSERVVERLERELEESEVVAVDVTGGALTARAVRPPAGATHHH</sequence>
<dbReference type="OrthoDB" id="5513099at2"/>
<accession>A0A540X8J4</accession>
<evidence type="ECO:0000313" key="1">
    <source>
        <dbReference type="EMBL" id="TQF17550.1"/>
    </source>
</evidence>
<dbReference type="NCBIfam" id="TIGR02264">
    <property type="entry name" value="gmx_para_CXXCG"/>
    <property type="match status" value="1"/>
</dbReference>
<dbReference type="RefSeq" id="WP_141640820.1">
    <property type="nucleotide sequence ID" value="NZ_VIFM01000006.1"/>
</dbReference>
<dbReference type="EMBL" id="VIFM01000006">
    <property type="protein sequence ID" value="TQF17550.1"/>
    <property type="molecule type" value="Genomic_DNA"/>
</dbReference>
<dbReference type="Proteomes" id="UP000315369">
    <property type="component" value="Unassembled WGS sequence"/>
</dbReference>
<dbReference type="AlphaFoldDB" id="A0A540X8J4"/>
<reference evidence="1 2" key="1">
    <citation type="submission" date="2019-06" db="EMBL/GenBank/DDBJ databases">
        <authorList>
            <person name="Livingstone P."/>
            <person name="Whitworth D."/>
        </authorList>
    </citation>
    <scope>NUCLEOTIDE SEQUENCE [LARGE SCALE GENOMIC DNA]</scope>
    <source>
        <strain evidence="1 2">AM401</strain>
    </source>
</reference>
<name>A0A540X8J4_9BACT</name>
<proteinExistence type="predicted"/>
<protein>
    <submittedName>
        <fullName evidence="1">Uncharacterized protein</fullName>
    </submittedName>
</protein>
<organism evidence="1 2">
    <name type="scientific">Myxococcus llanfairpwllgwyngyllgogerychwyrndrobwllllantysiliogogogochensis</name>
    <dbReference type="NCBI Taxonomy" id="2590453"/>
    <lineage>
        <taxon>Bacteria</taxon>
        <taxon>Pseudomonadati</taxon>
        <taxon>Myxococcota</taxon>
        <taxon>Myxococcia</taxon>
        <taxon>Myxococcales</taxon>
        <taxon>Cystobacterineae</taxon>
        <taxon>Myxococcaceae</taxon>
        <taxon>Myxococcus</taxon>
    </lineage>
</organism>
<dbReference type="Pfam" id="PF09535">
    <property type="entry name" value="Gmx_para_CXXCG"/>
    <property type="match status" value="1"/>
</dbReference>
<evidence type="ECO:0000313" key="2">
    <source>
        <dbReference type="Proteomes" id="UP000315369"/>
    </source>
</evidence>
<keyword evidence="2" id="KW-1185">Reference proteome</keyword>
<comment type="caution">
    <text evidence="1">The sequence shown here is derived from an EMBL/GenBank/DDBJ whole genome shotgun (WGS) entry which is preliminary data.</text>
</comment>